<keyword evidence="2" id="KW-1185">Reference proteome</keyword>
<name>A0ABR9PKS7_9BACT</name>
<reference evidence="1 2" key="1">
    <citation type="submission" date="2020-02" db="EMBL/GenBank/DDBJ databases">
        <authorList>
            <person name="Babadi Z.K."/>
            <person name="Risdian C."/>
            <person name="Ebrahimipour G.H."/>
            <person name="Wink J."/>
        </authorList>
    </citation>
    <scope>NUCLEOTIDE SEQUENCE [LARGE SCALE GENOMIC DNA]</scope>
    <source>
        <strain evidence="1 2">ZKHCc1 1396</strain>
    </source>
</reference>
<evidence type="ECO:0008006" key="3">
    <source>
        <dbReference type="Google" id="ProtNLM"/>
    </source>
</evidence>
<evidence type="ECO:0000313" key="1">
    <source>
        <dbReference type="EMBL" id="MBE4748511.1"/>
    </source>
</evidence>
<dbReference type="PROSITE" id="PS51257">
    <property type="entry name" value="PROKAR_LIPOPROTEIN"/>
    <property type="match status" value="1"/>
</dbReference>
<organism evidence="1 2">
    <name type="scientific">Corallococcus soli</name>
    <dbReference type="NCBI Taxonomy" id="2710757"/>
    <lineage>
        <taxon>Bacteria</taxon>
        <taxon>Pseudomonadati</taxon>
        <taxon>Myxococcota</taxon>
        <taxon>Myxococcia</taxon>
        <taxon>Myxococcales</taxon>
        <taxon>Cystobacterineae</taxon>
        <taxon>Myxococcaceae</taxon>
        <taxon>Corallococcus</taxon>
    </lineage>
</organism>
<dbReference type="RefSeq" id="WP_193347902.1">
    <property type="nucleotide sequence ID" value="NZ_CBCSIP010000024.1"/>
</dbReference>
<proteinExistence type="predicted"/>
<dbReference type="Proteomes" id="UP001516472">
    <property type="component" value="Unassembled WGS sequence"/>
</dbReference>
<sequence>MTNLGKSLVGVAWCALFLGACGPLPEGEELDGAEPGEGEVLEDSEIGRVEQQTLAGDLGSALGSPVATYPTSCTATNQWATSCRSGSSRDVSFVWRVPATGTYSFSTRNSNFDTIMEIRNYKNTSEILKCNDDSGDLLTSGITLSGLIKGVQLLIIVEGYEGDCGNIQLNIVKR</sequence>
<gene>
    <name evidence="1" type="ORF">G4177_10080</name>
</gene>
<dbReference type="EMBL" id="JAAIYO010000002">
    <property type="protein sequence ID" value="MBE4748511.1"/>
    <property type="molecule type" value="Genomic_DNA"/>
</dbReference>
<comment type="caution">
    <text evidence="1">The sequence shown here is derived from an EMBL/GenBank/DDBJ whole genome shotgun (WGS) entry which is preliminary data.</text>
</comment>
<evidence type="ECO:0000313" key="2">
    <source>
        <dbReference type="Proteomes" id="UP001516472"/>
    </source>
</evidence>
<protein>
    <recommendedName>
        <fullName evidence="3">Lipoprotein</fullName>
    </recommendedName>
</protein>
<accession>A0ABR9PKS7</accession>